<dbReference type="Pfam" id="PF02906">
    <property type="entry name" value="Fe_hyd_lg_C"/>
    <property type="match status" value="1"/>
</dbReference>
<dbReference type="Gene3D" id="1.10.287.950">
    <property type="entry name" value="Methyl-accepting chemotaxis protein"/>
    <property type="match status" value="1"/>
</dbReference>
<evidence type="ECO:0000256" key="5">
    <source>
        <dbReference type="ARBA" id="ARBA00023224"/>
    </source>
</evidence>
<dbReference type="SMART" id="SM00283">
    <property type="entry name" value="MA"/>
    <property type="match status" value="1"/>
</dbReference>
<dbReference type="EMBL" id="CP009687">
    <property type="protein sequence ID" value="AKL94777.1"/>
    <property type="molecule type" value="Genomic_DNA"/>
</dbReference>
<dbReference type="PROSITE" id="PS00198">
    <property type="entry name" value="4FE4S_FER_1"/>
    <property type="match status" value="1"/>
</dbReference>
<dbReference type="Pfam" id="PF04060">
    <property type="entry name" value="FeS"/>
    <property type="match status" value="1"/>
</dbReference>
<dbReference type="PROSITE" id="PS50111">
    <property type="entry name" value="CHEMOTAXIS_TRANSDUC_2"/>
    <property type="match status" value="1"/>
</dbReference>
<keyword evidence="2" id="KW-0479">Metal-binding</keyword>
<evidence type="ECO:0000256" key="3">
    <source>
        <dbReference type="ARBA" id="ARBA00023004"/>
    </source>
</evidence>
<dbReference type="KEGG" id="cace:CACET_c13120"/>
<reference evidence="6 7" key="1">
    <citation type="submission" date="2014-10" db="EMBL/GenBank/DDBJ databases">
        <title>Genome sequence of Clostridium aceticum DSM 1496.</title>
        <authorList>
            <person name="Poehlein A."/>
            <person name="Schiel-Bengelsdorf B."/>
            <person name="Gottschalk G."/>
            <person name="Duerre P."/>
            <person name="Daniel R."/>
        </authorList>
    </citation>
    <scope>NUCLEOTIDE SEQUENCE [LARGE SCALE GENOMIC DNA]</scope>
    <source>
        <strain evidence="6 7">DSM 1496</strain>
    </source>
</reference>
<protein>
    <submittedName>
        <fullName evidence="6">Methyl-accepting chemotaxis protein</fullName>
    </submittedName>
</protein>
<dbReference type="InterPro" id="IPR007202">
    <property type="entry name" value="4Fe-4S_dom"/>
</dbReference>
<dbReference type="SUPFAM" id="SSF53920">
    <property type="entry name" value="Fe-only hydrogenase"/>
    <property type="match status" value="1"/>
</dbReference>
<proteinExistence type="predicted"/>
<dbReference type="GO" id="GO:0051539">
    <property type="term" value="F:4 iron, 4 sulfur cluster binding"/>
    <property type="evidence" value="ECO:0007669"/>
    <property type="project" value="UniProtKB-KW"/>
</dbReference>
<gene>
    <name evidence="6" type="ORF">CACET_c13120</name>
</gene>
<dbReference type="AlphaFoldDB" id="A0A0D8IBQ1"/>
<sequence length="638" mass="71849">MSKDQIIYTVRENCVGCNKCINGCPVVYANLSRIVDEENKIDVDSEKCIVCGHCIDACDHEARQYYDDIDQFMEDLNKGQSISLLVAPAVRSNFHNYKKLLSYLKSIGIKLIYDVSLGADITTWAYLKKIKEEKLTSVIAQPCPAIVEYIEKFSPELIAKLSPIHSPMINTAIYLKKYEHCNDTLAFLSPCIAKINEIRDGNTENLIKYNVTFKKLAEYIETKKIDLDAYPEVDYDDMGCSIGLLYSRPGGLRENVEARIKGAWVRQTEGQNHAYNYLDEYKKRLSKNKPLPLLLDILNCPFGCNIGTGTTKEVEVDDIDFLFNAMKKEKLSAKGKLPLSKKIDQMYKLFDSKLNINDFVRKYRNQSNSIQKWKEPSQEEHQSILLQLHKESVKEQKTNCFACGYGNCETMIKAIYNGANHLENCIHFNKKEVLIEKNEINEKNDELEKILNQVNDMNEERLNQVENLKNVVNAVINSINEVNAGSAEVSTSIESIAHEAKDTLNASNELKSSIQLVKEKINKFSKATGELINISEQTNLLALNASIESARAGEHGRGFAVVAEEVRKLAESSRSIAESTKNDEHDVLNSILQIVEQSTSVESKMDKISDAINAISASLEEITATSQSIAESVVHIIE</sequence>
<keyword evidence="4" id="KW-0411">Iron-sulfur</keyword>
<dbReference type="Gene3D" id="3.30.70.20">
    <property type="match status" value="1"/>
</dbReference>
<dbReference type="SUPFAM" id="SSF58104">
    <property type="entry name" value="Methyl-accepting chemotaxis protein (MCP) signaling domain"/>
    <property type="match status" value="1"/>
</dbReference>
<dbReference type="STRING" id="84022.CACET_c13120"/>
<dbReference type="GO" id="GO:0046872">
    <property type="term" value="F:metal ion binding"/>
    <property type="evidence" value="ECO:0007669"/>
    <property type="project" value="UniProtKB-KW"/>
</dbReference>
<dbReference type="PANTHER" id="PTHR32089:SF112">
    <property type="entry name" value="LYSOZYME-LIKE PROTEIN-RELATED"/>
    <property type="match status" value="1"/>
</dbReference>
<dbReference type="GO" id="GO:0016020">
    <property type="term" value="C:membrane"/>
    <property type="evidence" value="ECO:0007669"/>
    <property type="project" value="InterPro"/>
</dbReference>
<evidence type="ECO:0000256" key="1">
    <source>
        <dbReference type="ARBA" id="ARBA00022485"/>
    </source>
</evidence>
<dbReference type="OrthoDB" id="9798098at2"/>
<dbReference type="PROSITE" id="PS51656">
    <property type="entry name" value="4FE4S"/>
    <property type="match status" value="1"/>
</dbReference>
<accession>A0A0D8IBQ1</accession>
<dbReference type="Gene3D" id="1.10.15.40">
    <property type="entry name" value="Electron transport complex subunit B, putative Fe-S cluster"/>
    <property type="match status" value="1"/>
</dbReference>
<dbReference type="InterPro" id="IPR017896">
    <property type="entry name" value="4Fe4S_Fe-S-bd"/>
</dbReference>
<dbReference type="Gene3D" id="3.40.950.10">
    <property type="entry name" value="Fe-only Hydrogenase (Larger Subunit), Chain L, domain 3"/>
    <property type="match status" value="1"/>
</dbReference>
<dbReference type="SUPFAM" id="SSF54862">
    <property type="entry name" value="4Fe-4S ferredoxins"/>
    <property type="match status" value="1"/>
</dbReference>
<evidence type="ECO:0000256" key="2">
    <source>
        <dbReference type="ARBA" id="ARBA00022723"/>
    </source>
</evidence>
<dbReference type="Pfam" id="PF13237">
    <property type="entry name" value="Fer4_10"/>
    <property type="match status" value="1"/>
</dbReference>
<evidence type="ECO:0000313" key="7">
    <source>
        <dbReference type="Proteomes" id="UP000035704"/>
    </source>
</evidence>
<name>A0A0D8IBQ1_9CLOT</name>
<keyword evidence="1" id="KW-0004">4Fe-4S</keyword>
<evidence type="ECO:0000256" key="4">
    <source>
        <dbReference type="ARBA" id="ARBA00023014"/>
    </source>
</evidence>
<organism evidence="6 7">
    <name type="scientific">Clostridium aceticum</name>
    <dbReference type="NCBI Taxonomy" id="84022"/>
    <lineage>
        <taxon>Bacteria</taxon>
        <taxon>Bacillati</taxon>
        <taxon>Bacillota</taxon>
        <taxon>Clostridia</taxon>
        <taxon>Eubacteriales</taxon>
        <taxon>Clostridiaceae</taxon>
        <taxon>Clostridium</taxon>
    </lineage>
</organism>
<dbReference type="Proteomes" id="UP000035704">
    <property type="component" value="Chromosome"/>
</dbReference>
<keyword evidence="3" id="KW-0408">Iron</keyword>
<dbReference type="GO" id="GO:0007165">
    <property type="term" value="P:signal transduction"/>
    <property type="evidence" value="ECO:0007669"/>
    <property type="project" value="UniProtKB-KW"/>
</dbReference>
<dbReference type="InterPro" id="IPR004089">
    <property type="entry name" value="MCPsignal_dom"/>
</dbReference>
<keyword evidence="5" id="KW-0807">Transducer</keyword>
<dbReference type="InterPro" id="IPR009016">
    <property type="entry name" value="Fe_hydrogenase"/>
</dbReference>
<dbReference type="PROSITE" id="PS51379">
    <property type="entry name" value="4FE4S_FER_2"/>
    <property type="match status" value="2"/>
</dbReference>
<dbReference type="Pfam" id="PF00015">
    <property type="entry name" value="MCPsignal"/>
    <property type="match status" value="1"/>
</dbReference>
<dbReference type="InterPro" id="IPR017900">
    <property type="entry name" value="4Fe4S_Fe_S_CS"/>
</dbReference>
<dbReference type="RefSeq" id="WP_044823568.1">
    <property type="nucleotide sequence ID" value="NZ_CP009687.1"/>
</dbReference>
<dbReference type="PANTHER" id="PTHR32089">
    <property type="entry name" value="METHYL-ACCEPTING CHEMOTAXIS PROTEIN MCPB"/>
    <property type="match status" value="1"/>
</dbReference>
<evidence type="ECO:0000313" key="6">
    <source>
        <dbReference type="EMBL" id="AKL94777.1"/>
    </source>
</evidence>
<dbReference type="InterPro" id="IPR004108">
    <property type="entry name" value="Fe_hydrogenase_lsu_C"/>
</dbReference>
<dbReference type="PATRIC" id="fig|84022.5.peg.2771"/>
<keyword evidence="7" id="KW-1185">Reference proteome</keyword>